<dbReference type="GO" id="GO:0016020">
    <property type="term" value="C:membrane"/>
    <property type="evidence" value="ECO:0007669"/>
    <property type="project" value="UniProtKB-SubCell"/>
</dbReference>
<evidence type="ECO:0000256" key="3">
    <source>
        <dbReference type="ARBA" id="ARBA00022989"/>
    </source>
</evidence>
<dbReference type="InterPro" id="IPR001902">
    <property type="entry name" value="SLC26A/SulP_fam"/>
</dbReference>
<feature type="transmembrane region" description="Helical" evidence="5">
    <location>
        <begin position="12"/>
        <end position="33"/>
    </location>
</feature>
<feature type="non-terminal residue" evidence="7">
    <location>
        <position position="1"/>
    </location>
</feature>
<keyword evidence="4 5" id="KW-0472">Membrane</keyword>
<evidence type="ECO:0000259" key="6">
    <source>
        <dbReference type="Pfam" id="PF00916"/>
    </source>
</evidence>
<evidence type="ECO:0000256" key="1">
    <source>
        <dbReference type="ARBA" id="ARBA00004141"/>
    </source>
</evidence>
<name>A0A7R9LTR5_9ACAR</name>
<gene>
    <name evidence="7" type="ORF">OSB1V03_LOCUS21583</name>
</gene>
<organism evidence="7">
    <name type="scientific">Medioppia subpectinata</name>
    <dbReference type="NCBI Taxonomy" id="1979941"/>
    <lineage>
        <taxon>Eukaryota</taxon>
        <taxon>Metazoa</taxon>
        <taxon>Ecdysozoa</taxon>
        <taxon>Arthropoda</taxon>
        <taxon>Chelicerata</taxon>
        <taxon>Arachnida</taxon>
        <taxon>Acari</taxon>
        <taxon>Acariformes</taxon>
        <taxon>Sarcoptiformes</taxon>
        <taxon>Oribatida</taxon>
        <taxon>Brachypylina</taxon>
        <taxon>Oppioidea</taxon>
        <taxon>Oppiidae</taxon>
        <taxon>Medioppia</taxon>
    </lineage>
</organism>
<dbReference type="EMBL" id="CAJPIZ010040882">
    <property type="protein sequence ID" value="CAG2121637.1"/>
    <property type="molecule type" value="Genomic_DNA"/>
</dbReference>
<dbReference type="Pfam" id="PF00916">
    <property type="entry name" value="Sulfate_transp"/>
    <property type="match status" value="1"/>
</dbReference>
<evidence type="ECO:0000256" key="4">
    <source>
        <dbReference type="ARBA" id="ARBA00023136"/>
    </source>
</evidence>
<dbReference type="AlphaFoldDB" id="A0A7R9LTR5"/>
<keyword evidence="2 5" id="KW-0812">Transmembrane</keyword>
<proteinExistence type="predicted"/>
<evidence type="ECO:0000256" key="2">
    <source>
        <dbReference type="ARBA" id="ARBA00022692"/>
    </source>
</evidence>
<feature type="transmembrane region" description="Helical" evidence="5">
    <location>
        <begin position="45"/>
        <end position="64"/>
    </location>
</feature>
<dbReference type="PANTHER" id="PTHR11814">
    <property type="entry name" value="SULFATE TRANSPORTER"/>
    <property type="match status" value="1"/>
</dbReference>
<evidence type="ECO:0000256" key="5">
    <source>
        <dbReference type="SAM" id="Phobius"/>
    </source>
</evidence>
<comment type="subcellular location">
    <subcellularLocation>
        <location evidence="1">Membrane</location>
        <topology evidence="1">Multi-pass membrane protein</topology>
    </subcellularLocation>
</comment>
<dbReference type="InterPro" id="IPR011547">
    <property type="entry name" value="SLC26A/SulP_dom"/>
</dbReference>
<dbReference type="GO" id="GO:0055085">
    <property type="term" value="P:transmembrane transport"/>
    <property type="evidence" value="ECO:0007669"/>
    <property type="project" value="InterPro"/>
</dbReference>
<feature type="transmembrane region" description="Helical" evidence="5">
    <location>
        <begin position="92"/>
        <end position="115"/>
    </location>
</feature>
<evidence type="ECO:0000313" key="8">
    <source>
        <dbReference type="Proteomes" id="UP000759131"/>
    </source>
</evidence>
<accession>A0A7R9LTR5</accession>
<keyword evidence="8" id="KW-1185">Reference proteome</keyword>
<feature type="domain" description="SLC26A/SulP transporter" evidence="6">
    <location>
        <begin position="2"/>
        <end position="146"/>
    </location>
</feature>
<reference evidence="7" key="1">
    <citation type="submission" date="2020-11" db="EMBL/GenBank/DDBJ databases">
        <authorList>
            <person name="Tran Van P."/>
        </authorList>
    </citation>
    <scope>NUCLEOTIDE SEQUENCE</scope>
</reference>
<sequence>MEEFFSNLYQVNLITAGISLACILFIILVQQVLQPYLRRKFKIKIPVPSDIAIVVIITLISWLLSLNDKHMVAIVGDVPNGLPSPKLPTVKLFSLLIWDSIMISIVSYVVSASMAKTFANKNRYKINPNQELLAMSVANVFGSFFS</sequence>
<dbReference type="Proteomes" id="UP000759131">
    <property type="component" value="Unassembled WGS sequence"/>
</dbReference>
<evidence type="ECO:0000313" key="7">
    <source>
        <dbReference type="EMBL" id="CAD7647721.1"/>
    </source>
</evidence>
<protein>
    <recommendedName>
        <fullName evidence="6">SLC26A/SulP transporter domain-containing protein</fullName>
    </recommendedName>
</protein>
<keyword evidence="3 5" id="KW-1133">Transmembrane helix</keyword>
<dbReference type="EMBL" id="OC895457">
    <property type="protein sequence ID" value="CAD7647721.1"/>
    <property type="molecule type" value="Genomic_DNA"/>
</dbReference>
<dbReference type="OrthoDB" id="288203at2759"/>